<accession>A0ABS5JWM7</accession>
<proteinExistence type="predicted"/>
<keyword evidence="2" id="KW-1185">Reference proteome</keyword>
<evidence type="ECO:0008006" key="3">
    <source>
        <dbReference type="Google" id="ProtNLM"/>
    </source>
</evidence>
<dbReference type="Proteomes" id="UP000708576">
    <property type="component" value="Unassembled WGS sequence"/>
</dbReference>
<gene>
    <name evidence="1" type="ORF">KEM10_13560</name>
</gene>
<comment type="caution">
    <text evidence="1">The sequence shown here is derived from an EMBL/GenBank/DDBJ whole genome shotgun (WGS) entry which is preliminary data.</text>
</comment>
<evidence type="ECO:0000313" key="2">
    <source>
        <dbReference type="Proteomes" id="UP000708576"/>
    </source>
</evidence>
<name>A0ABS5JWM7_9BACT</name>
<sequence length="162" mass="18867">MTTKAILPFIGFGSIKFGMEEHEVSSYIGDPDETEVQNYGHGGQANVLYYDEFGLSMSFDSEEDFRLVEISFENDRFVLHESIKPGMSKEDFLSALENLDMGEYEVEEIEDDEFENMVQYIFEKENINIWIEDDKLTTIQIGPEFVDDDTIRWPQRSNNDDE</sequence>
<protein>
    <recommendedName>
        <fullName evidence="3">Beta-lactamase-inhibitor-like PepSY-like domain-containing protein</fullName>
    </recommendedName>
</protein>
<dbReference type="EMBL" id="JAGUCO010000009">
    <property type="protein sequence ID" value="MBS2099315.1"/>
    <property type="molecule type" value="Genomic_DNA"/>
</dbReference>
<reference evidence="1 2" key="1">
    <citation type="journal article" date="2015" name="Int. J. Syst. Evol. Microbiol.">
        <title>Carboxylicivirga linearis sp. nov., isolated from a sea cucumber culture pond.</title>
        <authorList>
            <person name="Wang F.Q."/>
            <person name="Zhou Y.X."/>
            <person name="Lin X.Z."/>
            <person name="Chen G.J."/>
            <person name="Du Z.J."/>
        </authorList>
    </citation>
    <scope>NUCLEOTIDE SEQUENCE [LARGE SCALE GENOMIC DNA]</scope>
    <source>
        <strain evidence="1 2">FB218</strain>
    </source>
</reference>
<organism evidence="1 2">
    <name type="scientific">Carboxylicivirga linearis</name>
    <dbReference type="NCBI Taxonomy" id="1628157"/>
    <lineage>
        <taxon>Bacteria</taxon>
        <taxon>Pseudomonadati</taxon>
        <taxon>Bacteroidota</taxon>
        <taxon>Bacteroidia</taxon>
        <taxon>Marinilabiliales</taxon>
        <taxon>Marinilabiliaceae</taxon>
        <taxon>Carboxylicivirga</taxon>
    </lineage>
</organism>
<evidence type="ECO:0000313" key="1">
    <source>
        <dbReference type="EMBL" id="MBS2099315.1"/>
    </source>
</evidence>